<gene>
    <name evidence="4" type="ORF">BECKFM1743A_GA0114220_101127</name>
    <name evidence="5" type="ORF">BECKFM1743B_GA0114221_101297</name>
    <name evidence="3" type="ORF">BECKFM1743C_GA0114222_1001113</name>
</gene>
<evidence type="ECO:0000313" key="5">
    <source>
        <dbReference type="EMBL" id="VFK10092.1"/>
    </source>
</evidence>
<evidence type="ECO:0000256" key="2">
    <source>
        <dbReference type="SAM" id="SignalP"/>
    </source>
</evidence>
<keyword evidence="2" id="KW-0732">Signal</keyword>
<dbReference type="EMBL" id="CAADFL010000129">
    <property type="protein sequence ID" value="VFK10092.1"/>
    <property type="molecule type" value="Genomic_DNA"/>
</dbReference>
<dbReference type="EMBL" id="CAADFA010000011">
    <property type="protein sequence ID" value="VFJ44460.1"/>
    <property type="molecule type" value="Genomic_DNA"/>
</dbReference>
<organism evidence="5">
    <name type="scientific">Candidatus Kentrum sp. FM</name>
    <dbReference type="NCBI Taxonomy" id="2126340"/>
    <lineage>
        <taxon>Bacteria</taxon>
        <taxon>Pseudomonadati</taxon>
        <taxon>Pseudomonadota</taxon>
        <taxon>Gammaproteobacteria</taxon>
        <taxon>Candidatus Kentrum</taxon>
    </lineage>
</organism>
<feature type="chain" id="PRO_5036354170" evidence="2">
    <location>
        <begin position="29"/>
        <end position="283"/>
    </location>
</feature>
<accession>A0A450VZA3</accession>
<feature type="signal peptide" evidence="2">
    <location>
        <begin position="1"/>
        <end position="28"/>
    </location>
</feature>
<dbReference type="Gene3D" id="2.60.120.690">
    <property type="entry name" value="Proprotein convertase subtilisin/kexin type 9"/>
    <property type="match status" value="1"/>
</dbReference>
<evidence type="ECO:0000313" key="4">
    <source>
        <dbReference type="EMBL" id="VFJ53263.1"/>
    </source>
</evidence>
<protein>
    <submittedName>
        <fullName evidence="5">Uncharacterized protein</fullName>
    </submittedName>
</protein>
<evidence type="ECO:0000313" key="3">
    <source>
        <dbReference type="EMBL" id="VFJ44460.1"/>
    </source>
</evidence>
<name>A0A450VZA3_9GAMM</name>
<feature type="region of interest" description="Disordered" evidence="1">
    <location>
        <begin position="30"/>
        <end position="56"/>
    </location>
</feature>
<evidence type="ECO:0000256" key="1">
    <source>
        <dbReference type="SAM" id="MobiDB-lite"/>
    </source>
</evidence>
<proteinExistence type="predicted"/>
<sequence>MKITHLSRFGPPLAISLLVLGATVPTHAQPTLLPPDVSPSPWSESEQGIHYNDGNVGIGTDSPGANLSIQGNLWQGLTGEVTVYAASSDVTGIDTLFTQEVSVGNALLIGEESFTVTGVSSDTALTIDAPHTTGAQSVIAYTSSALLSVQTSAGADAMVIDGSGNVGIDNAEISNDLKLGNKTSCEKLYTDASGDVQCGTDEGMQSAQLVCEHVQGDISASSDDSPSYAYCSSEYTLTGCACYNPWDGCGDGAKPDITNNRCVAYNSASGIGVYAQAICCKIE</sequence>
<dbReference type="AlphaFoldDB" id="A0A450VZA3"/>
<dbReference type="EMBL" id="CAADEZ010000112">
    <property type="protein sequence ID" value="VFJ53263.1"/>
    <property type="molecule type" value="Genomic_DNA"/>
</dbReference>
<reference evidence="5" key="1">
    <citation type="submission" date="2019-02" db="EMBL/GenBank/DDBJ databases">
        <authorList>
            <person name="Gruber-Vodicka R. H."/>
            <person name="Seah K. B. B."/>
        </authorList>
    </citation>
    <scope>NUCLEOTIDE SEQUENCE</scope>
    <source>
        <strain evidence="4">BECK_BZ163</strain>
        <strain evidence="5">BECK_BZ164</strain>
        <strain evidence="3">BECK_BZ165</strain>
    </source>
</reference>